<dbReference type="HAMAP" id="MF_00170">
    <property type="entry name" value="Rib_5P_isom_A"/>
    <property type="match status" value="1"/>
</dbReference>
<dbReference type="Gene3D" id="3.30.70.260">
    <property type="match status" value="1"/>
</dbReference>
<sequence length="223" mass="24582">MNNDKVRAAQMALERIPEKAIVGLGSGSTATVFIELLAKKAKEEHMELTCVPTSRQTEELAASLGLRVVDIDLVDHIDVTVDGADEVDDALNGIKGGGAALLFEKIVAAHSHKNIWVVDSSKKHHQLGHFKLPVEVIKFGSRHIYKYLDRHGLKPEYRLLSDGHRLSTDSDNYIIDIDIQGIEDLDGLANQLKHLTGVVEHGLFMEICDELLVGSTGEAFERK</sequence>
<reference evidence="3 4" key="1">
    <citation type="submission" date="2024-01" db="EMBL/GenBank/DDBJ databases">
        <authorList>
            <person name="Botero Cardona J."/>
        </authorList>
    </citation>
    <scope>NUCLEOTIDE SEQUENCE [LARGE SCALE GENOMIC DNA]</scope>
    <source>
        <strain evidence="3 4">LMG 33000</strain>
    </source>
</reference>
<dbReference type="EMBL" id="CAWVOH010000004">
    <property type="protein sequence ID" value="CAK8054880.1"/>
    <property type="molecule type" value="Genomic_DNA"/>
</dbReference>
<comment type="pathway">
    <text evidence="2">Carbohydrate degradation; pentose phosphate pathway; D-ribose 5-phosphate from D-ribulose 5-phosphate (non-oxidative stage): step 1/1.</text>
</comment>
<dbReference type="NCBIfam" id="NF001924">
    <property type="entry name" value="PRK00702.1"/>
    <property type="match status" value="1"/>
</dbReference>
<dbReference type="GO" id="GO:0004751">
    <property type="term" value="F:ribose-5-phosphate isomerase activity"/>
    <property type="evidence" value="ECO:0007669"/>
    <property type="project" value="UniProtKB-EC"/>
</dbReference>
<dbReference type="NCBIfam" id="TIGR00021">
    <property type="entry name" value="rpiA"/>
    <property type="match status" value="1"/>
</dbReference>
<dbReference type="CDD" id="cd01398">
    <property type="entry name" value="RPI_A"/>
    <property type="match status" value="1"/>
</dbReference>
<evidence type="ECO:0000256" key="1">
    <source>
        <dbReference type="ARBA" id="ARBA00023235"/>
    </source>
</evidence>
<evidence type="ECO:0000313" key="3">
    <source>
        <dbReference type="EMBL" id="CAK8054880.1"/>
    </source>
</evidence>
<keyword evidence="1 2" id="KW-0413">Isomerase</keyword>
<comment type="caution">
    <text evidence="3">The sequence shown here is derived from an EMBL/GenBank/DDBJ whole genome shotgun (WGS) entry which is preliminary data.</text>
</comment>
<comment type="subunit">
    <text evidence="2">Homodimer.</text>
</comment>
<dbReference type="PANTHER" id="PTHR11934">
    <property type="entry name" value="RIBOSE-5-PHOSPHATE ISOMERASE"/>
    <property type="match status" value="1"/>
</dbReference>
<comment type="catalytic activity">
    <reaction evidence="2">
        <text>aldehydo-D-ribose 5-phosphate = D-ribulose 5-phosphate</text>
        <dbReference type="Rhea" id="RHEA:14657"/>
        <dbReference type="ChEBI" id="CHEBI:58121"/>
        <dbReference type="ChEBI" id="CHEBI:58273"/>
        <dbReference type="EC" id="5.3.1.6"/>
    </reaction>
</comment>
<protein>
    <recommendedName>
        <fullName evidence="2">Ribose-5-phosphate isomerase A</fullName>
        <ecNumber evidence="2">5.3.1.6</ecNumber>
    </recommendedName>
    <alternativeName>
        <fullName evidence="2">Phosphoriboisomerase A</fullName>
        <shortName evidence="2">PRI</shortName>
    </alternativeName>
</protein>
<accession>A0ABP0ERA6</accession>
<dbReference type="SUPFAM" id="SSF75445">
    <property type="entry name" value="D-ribose-5-phosphate isomerase (RpiA), lid domain"/>
    <property type="match status" value="1"/>
</dbReference>
<dbReference type="Gene3D" id="3.40.50.1360">
    <property type="match status" value="1"/>
</dbReference>
<dbReference type="RefSeq" id="WP_349642426.1">
    <property type="nucleotide sequence ID" value="NZ_CAWVOH010000004.1"/>
</dbReference>
<comment type="function">
    <text evidence="2">Catalyzes the reversible conversion of ribose-5-phosphate to ribulose 5-phosphate.</text>
</comment>
<dbReference type="SUPFAM" id="SSF100950">
    <property type="entry name" value="NagB/RpiA/CoA transferase-like"/>
    <property type="match status" value="1"/>
</dbReference>
<feature type="binding site" evidence="2">
    <location>
        <begin position="82"/>
        <end position="85"/>
    </location>
    <ligand>
        <name>substrate</name>
    </ligand>
</feature>
<feature type="binding site" evidence="2">
    <location>
        <begin position="95"/>
        <end position="98"/>
    </location>
    <ligand>
        <name>substrate</name>
    </ligand>
</feature>
<comment type="similarity">
    <text evidence="2">Belongs to the ribose 5-phosphate isomerase family.</text>
</comment>
<dbReference type="InterPro" id="IPR020672">
    <property type="entry name" value="Ribose5P_isomerase_typA_subgr"/>
</dbReference>
<dbReference type="InterPro" id="IPR037171">
    <property type="entry name" value="NagB/RpiA_transferase-like"/>
</dbReference>
<feature type="binding site" evidence="2">
    <location>
        <begin position="26"/>
        <end position="29"/>
    </location>
    <ligand>
        <name>substrate</name>
    </ligand>
</feature>
<keyword evidence="4" id="KW-1185">Reference proteome</keyword>
<feature type="binding site" evidence="2">
    <location>
        <position position="122"/>
    </location>
    <ligand>
        <name>substrate</name>
    </ligand>
</feature>
<evidence type="ECO:0000313" key="4">
    <source>
        <dbReference type="Proteomes" id="UP001314241"/>
    </source>
</evidence>
<evidence type="ECO:0000256" key="2">
    <source>
        <dbReference type="HAMAP-Rule" id="MF_00170"/>
    </source>
</evidence>
<gene>
    <name evidence="2" type="primary">rpiA</name>
    <name evidence="3" type="ORF">R54876_GBNLAHCA_01463</name>
</gene>
<name>A0ABP0ERA6_9LACO</name>
<organism evidence="3 4">
    <name type="scientific">Eupransor demetentiae</name>
    <dbReference type="NCBI Taxonomy" id="3109584"/>
    <lineage>
        <taxon>Bacteria</taxon>
        <taxon>Bacillati</taxon>
        <taxon>Bacillota</taxon>
        <taxon>Bacilli</taxon>
        <taxon>Lactobacillales</taxon>
        <taxon>Lactobacillaceae</taxon>
        <taxon>Eupransor</taxon>
    </lineage>
</organism>
<dbReference type="Proteomes" id="UP001314241">
    <property type="component" value="Unassembled WGS sequence"/>
</dbReference>
<feature type="active site" description="Proton acceptor" evidence="2">
    <location>
        <position position="104"/>
    </location>
</feature>
<proteinExistence type="inferred from homology"/>
<dbReference type="Pfam" id="PF06026">
    <property type="entry name" value="Rib_5-P_isom_A"/>
    <property type="match status" value="1"/>
</dbReference>
<dbReference type="InterPro" id="IPR004788">
    <property type="entry name" value="Ribose5P_isomerase_type_A"/>
</dbReference>
<dbReference type="PANTHER" id="PTHR11934:SF0">
    <property type="entry name" value="RIBOSE-5-PHOSPHATE ISOMERASE"/>
    <property type="match status" value="1"/>
</dbReference>
<dbReference type="EC" id="5.3.1.6" evidence="2"/>